<proteinExistence type="predicted"/>
<organism evidence="1 2">
    <name type="scientific">Mortierella alpina</name>
    <name type="common">Oleaginous fungus</name>
    <name type="synonym">Mortierella renispora</name>
    <dbReference type="NCBI Taxonomy" id="64518"/>
    <lineage>
        <taxon>Eukaryota</taxon>
        <taxon>Fungi</taxon>
        <taxon>Fungi incertae sedis</taxon>
        <taxon>Mucoromycota</taxon>
        <taxon>Mortierellomycotina</taxon>
        <taxon>Mortierellomycetes</taxon>
        <taxon>Mortierellales</taxon>
        <taxon>Mortierellaceae</taxon>
        <taxon>Mortierella</taxon>
    </lineage>
</organism>
<keyword evidence="2" id="KW-1185">Reference proteome</keyword>
<dbReference type="AlphaFoldDB" id="A0A9P6LZ94"/>
<protein>
    <submittedName>
        <fullName evidence="1">Uncharacterized protein</fullName>
    </submittedName>
</protein>
<gene>
    <name evidence="1" type="ORF">BGZ70_000245</name>
</gene>
<comment type="caution">
    <text evidence="1">The sequence shown here is derived from an EMBL/GenBank/DDBJ whole genome shotgun (WGS) entry which is preliminary data.</text>
</comment>
<reference evidence="1" key="1">
    <citation type="journal article" date="2020" name="Fungal Divers.">
        <title>Resolving the Mortierellaceae phylogeny through synthesis of multi-gene phylogenetics and phylogenomics.</title>
        <authorList>
            <person name="Vandepol N."/>
            <person name="Liber J."/>
            <person name="Desiro A."/>
            <person name="Na H."/>
            <person name="Kennedy M."/>
            <person name="Barry K."/>
            <person name="Grigoriev I.V."/>
            <person name="Miller A.N."/>
            <person name="O'Donnell K."/>
            <person name="Stajich J.E."/>
            <person name="Bonito G."/>
        </authorList>
    </citation>
    <scope>NUCLEOTIDE SEQUENCE</scope>
    <source>
        <strain evidence="1">CK1249</strain>
    </source>
</reference>
<sequence>MSPEAACQNYPRRMPQAIFLDSGGVINDNSRRAPQWVYHLEQYMPTTRLGGPGKLWGEANAILSDQLFGSEDRLWDKFIAESEDFKSFYRTYCLYWMNGTIGLVNDFLRREHEQNIALQDQVAGSTEKEPLQLAYPETEAELIEIAHNAHLYCTALVQADYPGAVEAIMRLKFEQGFDMYTCSGEAANELELTFRTLGISTLSPSAAASTEHILAWAKIHGARTVLISDKNRKGKEMMIEVEEVDEENGKLKKKMVPVVDHQLESLAQLPDLTASWKNSR</sequence>
<evidence type="ECO:0000313" key="1">
    <source>
        <dbReference type="EMBL" id="KAF9953458.1"/>
    </source>
</evidence>
<name>A0A9P6LZ94_MORAP</name>
<evidence type="ECO:0000313" key="2">
    <source>
        <dbReference type="Proteomes" id="UP000738359"/>
    </source>
</evidence>
<dbReference type="Proteomes" id="UP000738359">
    <property type="component" value="Unassembled WGS sequence"/>
</dbReference>
<dbReference type="EMBL" id="JAAAHY010001041">
    <property type="protein sequence ID" value="KAF9953458.1"/>
    <property type="molecule type" value="Genomic_DNA"/>
</dbReference>
<accession>A0A9P6LZ94</accession>
<dbReference type="OrthoDB" id="2012566at2759"/>